<sequence length="131" mass="14657">MQASADAGSPENPYRTILESCVGLLFFGVPNQGLETSELLSVVGDQNNAHLLQDLKKSSNLLRTMHEDFVEILFSIRDCEVVSFFQGNEKKHSHSTRVVTIVMRESATQSIPNERFHNQIPLEGDHSSMVK</sequence>
<dbReference type="STRING" id="1076935.U4L1G2"/>
<keyword evidence="2" id="KW-1185">Reference proteome</keyword>
<accession>U4L1G2</accession>
<proteinExistence type="predicted"/>
<gene>
    <name evidence="1" type="ORF">PCON_07915</name>
</gene>
<dbReference type="AlphaFoldDB" id="U4L1G2"/>
<evidence type="ECO:0000313" key="2">
    <source>
        <dbReference type="Proteomes" id="UP000018144"/>
    </source>
</evidence>
<dbReference type="Proteomes" id="UP000018144">
    <property type="component" value="Unassembled WGS sequence"/>
</dbReference>
<protein>
    <submittedName>
        <fullName evidence="1">Uncharacterized protein</fullName>
    </submittedName>
</protein>
<name>U4L1G2_PYROM</name>
<organism evidence="1 2">
    <name type="scientific">Pyronema omphalodes (strain CBS 100304)</name>
    <name type="common">Pyronema confluens</name>
    <dbReference type="NCBI Taxonomy" id="1076935"/>
    <lineage>
        <taxon>Eukaryota</taxon>
        <taxon>Fungi</taxon>
        <taxon>Dikarya</taxon>
        <taxon>Ascomycota</taxon>
        <taxon>Pezizomycotina</taxon>
        <taxon>Pezizomycetes</taxon>
        <taxon>Pezizales</taxon>
        <taxon>Pyronemataceae</taxon>
        <taxon>Pyronema</taxon>
    </lineage>
</organism>
<dbReference type="OrthoDB" id="7464126at2759"/>
<evidence type="ECO:0000313" key="1">
    <source>
        <dbReference type="EMBL" id="CCX08322.1"/>
    </source>
</evidence>
<dbReference type="EMBL" id="HF935408">
    <property type="protein sequence ID" value="CCX08322.1"/>
    <property type="molecule type" value="Genomic_DNA"/>
</dbReference>
<reference evidence="1 2" key="1">
    <citation type="journal article" date="2013" name="PLoS Genet.">
        <title>The genome and development-dependent transcriptomes of Pyronema confluens: a window into fungal evolution.</title>
        <authorList>
            <person name="Traeger S."/>
            <person name="Altegoer F."/>
            <person name="Freitag M."/>
            <person name="Gabaldon T."/>
            <person name="Kempken F."/>
            <person name="Kumar A."/>
            <person name="Marcet-Houben M."/>
            <person name="Poggeler S."/>
            <person name="Stajich J.E."/>
            <person name="Nowrousian M."/>
        </authorList>
    </citation>
    <scope>NUCLEOTIDE SEQUENCE [LARGE SCALE GENOMIC DNA]</scope>
    <source>
        <strain evidence="2">CBS 100304</strain>
        <tissue evidence="1">Vegetative mycelium</tissue>
    </source>
</reference>